<keyword evidence="2" id="KW-1185">Reference proteome</keyword>
<dbReference type="STRING" id="357809.Cphy_3220"/>
<reference evidence="2" key="1">
    <citation type="submission" date="2007-11" db="EMBL/GenBank/DDBJ databases">
        <title>Complete genome sequence of Clostridium phytofermentans ISDg.</title>
        <authorList>
            <person name="Leschine S.B."/>
            <person name="Warnick T.A."/>
            <person name="Blanchard J.L."/>
            <person name="Schnell D.J."/>
            <person name="Petit E.L."/>
            <person name="LaTouf W.G."/>
            <person name="Copeland A."/>
            <person name="Lucas S."/>
            <person name="Lapidus A."/>
            <person name="Barry K."/>
            <person name="Glavina del Rio T."/>
            <person name="Dalin E."/>
            <person name="Tice H."/>
            <person name="Pitluck S."/>
            <person name="Kiss H."/>
            <person name="Brettin T."/>
            <person name="Bruce D."/>
            <person name="Detter J.C."/>
            <person name="Han C."/>
            <person name="Kuske C."/>
            <person name="Schmutz J."/>
            <person name="Larimer F."/>
            <person name="Land M."/>
            <person name="Hauser L."/>
            <person name="Kyrpides N."/>
            <person name="Kim E.A."/>
            <person name="Richardson P."/>
        </authorList>
    </citation>
    <scope>NUCLEOTIDE SEQUENCE [LARGE SCALE GENOMIC DNA]</scope>
    <source>
        <strain evidence="2">ATCC 700394 / DSM 18823 / ISDg</strain>
    </source>
</reference>
<dbReference type="EMBL" id="CP000885">
    <property type="protein sequence ID" value="ABX43574.1"/>
    <property type="molecule type" value="Genomic_DNA"/>
</dbReference>
<dbReference type="Proteomes" id="UP000000370">
    <property type="component" value="Chromosome"/>
</dbReference>
<dbReference type="AlphaFoldDB" id="A9KRT0"/>
<protein>
    <submittedName>
        <fullName evidence="1">Uncharacterized protein</fullName>
    </submittedName>
</protein>
<accession>A9KRT0</accession>
<organism evidence="1 2">
    <name type="scientific">Lachnoclostridium phytofermentans (strain ATCC 700394 / DSM 18823 / ISDg)</name>
    <name type="common">Clostridium phytofermentans</name>
    <dbReference type="NCBI Taxonomy" id="357809"/>
    <lineage>
        <taxon>Bacteria</taxon>
        <taxon>Bacillati</taxon>
        <taxon>Bacillota</taxon>
        <taxon>Clostridia</taxon>
        <taxon>Lachnospirales</taxon>
        <taxon>Lachnospiraceae</taxon>
    </lineage>
</organism>
<gene>
    <name evidence="1" type="ordered locus">Cphy_3220</name>
</gene>
<name>A9KRT0_LACP7</name>
<proteinExistence type="predicted"/>
<sequence length="63" mass="7658">MFYHEYERSGVMDWLEYMNASLDYIEENLSIKVDYERIAAKALCSSYNFQRMLLLHRKRASQE</sequence>
<evidence type="ECO:0000313" key="2">
    <source>
        <dbReference type="Proteomes" id="UP000000370"/>
    </source>
</evidence>
<dbReference type="HOGENOM" id="CLU_2877953_0_0_9"/>
<dbReference type="KEGG" id="cpy:Cphy_3220"/>
<evidence type="ECO:0000313" key="1">
    <source>
        <dbReference type="EMBL" id="ABX43574.1"/>
    </source>
</evidence>